<accession>A0ACB6ZKJ6</accession>
<reference evidence="1" key="1">
    <citation type="submission" date="2019-10" db="EMBL/GenBank/DDBJ databases">
        <authorList>
            <consortium name="DOE Joint Genome Institute"/>
            <person name="Kuo A."/>
            <person name="Miyauchi S."/>
            <person name="Kiss E."/>
            <person name="Drula E."/>
            <person name="Kohler A."/>
            <person name="Sanchez-Garcia M."/>
            <person name="Andreopoulos B."/>
            <person name="Barry K.W."/>
            <person name="Bonito G."/>
            <person name="Buee M."/>
            <person name="Carver A."/>
            <person name="Chen C."/>
            <person name="Cichocki N."/>
            <person name="Clum A."/>
            <person name="Culley D."/>
            <person name="Crous P.W."/>
            <person name="Fauchery L."/>
            <person name="Girlanda M."/>
            <person name="Hayes R."/>
            <person name="Keri Z."/>
            <person name="Labutti K."/>
            <person name="Lipzen A."/>
            <person name="Lombard V."/>
            <person name="Magnuson J."/>
            <person name="Maillard F."/>
            <person name="Morin E."/>
            <person name="Murat C."/>
            <person name="Nolan M."/>
            <person name="Ohm R."/>
            <person name="Pangilinan J."/>
            <person name="Pereira M."/>
            <person name="Perotto S."/>
            <person name="Peter M."/>
            <person name="Riley R."/>
            <person name="Sitrit Y."/>
            <person name="Stielow B."/>
            <person name="Szollosi G."/>
            <person name="Zifcakova L."/>
            <person name="Stursova M."/>
            <person name="Spatafora J.W."/>
            <person name="Tedersoo L."/>
            <person name="Vaario L.-M."/>
            <person name="Yamada A."/>
            <person name="Yan M."/>
            <person name="Wang P."/>
            <person name="Xu J."/>
            <person name="Bruns T."/>
            <person name="Baldrian P."/>
            <person name="Vilgalys R."/>
            <person name="Henrissat B."/>
            <person name="Grigoriev I.V."/>
            <person name="Hibbett D."/>
            <person name="Nagy L.G."/>
            <person name="Martin F.M."/>
        </authorList>
    </citation>
    <scope>NUCLEOTIDE SEQUENCE</scope>
    <source>
        <strain evidence="1">P2</strain>
    </source>
</reference>
<evidence type="ECO:0000313" key="2">
    <source>
        <dbReference type="Proteomes" id="UP000886501"/>
    </source>
</evidence>
<organism evidence="1 2">
    <name type="scientific">Thelephora ganbajun</name>
    <name type="common">Ganba fungus</name>
    <dbReference type="NCBI Taxonomy" id="370292"/>
    <lineage>
        <taxon>Eukaryota</taxon>
        <taxon>Fungi</taxon>
        <taxon>Dikarya</taxon>
        <taxon>Basidiomycota</taxon>
        <taxon>Agaricomycotina</taxon>
        <taxon>Agaricomycetes</taxon>
        <taxon>Thelephorales</taxon>
        <taxon>Thelephoraceae</taxon>
        <taxon>Thelephora</taxon>
    </lineage>
</organism>
<comment type="caution">
    <text evidence="1">The sequence shown here is derived from an EMBL/GenBank/DDBJ whole genome shotgun (WGS) entry which is preliminary data.</text>
</comment>
<gene>
    <name evidence="1" type="ORF">BDM02DRAFT_1731692</name>
</gene>
<reference evidence="1" key="2">
    <citation type="journal article" date="2020" name="Nat. Commun.">
        <title>Large-scale genome sequencing of mycorrhizal fungi provides insights into the early evolution of symbiotic traits.</title>
        <authorList>
            <person name="Miyauchi S."/>
            <person name="Kiss E."/>
            <person name="Kuo A."/>
            <person name="Drula E."/>
            <person name="Kohler A."/>
            <person name="Sanchez-Garcia M."/>
            <person name="Morin E."/>
            <person name="Andreopoulos B."/>
            <person name="Barry K.W."/>
            <person name="Bonito G."/>
            <person name="Buee M."/>
            <person name="Carver A."/>
            <person name="Chen C."/>
            <person name="Cichocki N."/>
            <person name="Clum A."/>
            <person name="Culley D."/>
            <person name="Crous P.W."/>
            <person name="Fauchery L."/>
            <person name="Girlanda M."/>
            <person name="Hayes R.D."/>
            <person name="Keri Z."/>
            <person name="LaButti K."/>
            <person name="Lipzen A."/>
            <person name="Lombard V."/>
            <person name="Magnuson J."/>
            <person name="Maillard F."/>
            <person name="Murat C."/>
            <person name="Nolan M."/>
            <person name="Ohm R.A."/>
            <person name="Pangilinan J."/>
            <person name="Pereira M.F."/>
            <person name="Perotto S."/>
            <person name="Peter M."/>
            <person name="Pfister S."/>
            <person name="Riley R."/>
            <person name="Sitrit Y."/>
            <person name="Stielow J.B."/>
            <person name="Szollosi G."/>
            <person name="Zifcakova L."/>
            <person name="Stursova M."/>
            <person name="Spatafora J.W."/>
            <person name="Tedersoo L."/>
            <person name="Vaario L.M."/>
            <person name="Yamada A."/>
            <person name="Yan M."/>
            <person name="Wang P."/>
            <person name="Xu J."/>
            <person name="Bruns T."/>
            <person name="Baldrian P."/>
            <person name="Vilgalys R."/>
            <person name="Dunand C."/>
            <person name="Henrissat B."/>
            <person name="Grigoriev I.V."/>
            <person name="Hibbett D."/>
            <person name="Nagy L.G."/>
            <person name="Martin F.M."/>
        </authorList>
    </citation>
    <scope>NUCLEOTIDE SEQUENCE</scope>
    <source>
        <strain evidence="1">P2</strain>
    </source>
</reference>
<keyword evidence="2" id="KW-1185">Reference proteome</keyword>
<evidence type="ECO:0000313" key="1">
    <source>
        <dbReference type="EMBL" id="KAF9649853.1"/>
    </source>
</evidence>
<sequence>MSSSPESETTSIFSPPVTRATSATTRYSDALSDKVISSHFPRNGLAGPRSMGRVQTTSTLLQSRTNTQSTRQRPHTLDPPQLQRNKSTKELINKFESLTKPQTSTTSDTTRNRLDESQSTMFKSKARNPLRRSFGNLLVAFTKKLKPQVREKLSPSPSVTKELPSSQPPNAKIAPSCTHPSYRDLASLADDPIISGPALYLSTHTSTENMLPVWTECDIALYPTHILVTWQTTHGNPISRMIKLESCVDVKSIPLDKLGELEVALLPDFDRKAFFLSFEGAPQEKFLVPSISERAKWVSSVWSVILGDQRDQLQQAPDQHIPTRRPSPPPVSRASNFSADSASKITVLSASDYYADRDLPPTPSIYSPDHAFSTNSFLQRGSSLSRSRPESPRSVSILNLDRKAMVTRRISQLEPHRTDTQLSRPRGRSGSGLWRRGSARSTGSDSLLELYTVESAVSEAEPYTRPALPAPSLALIPEVASMSQISETHPLSLPASLNNPTSSVDTDGRLAPLVELLQDQATKHYYHTNDLKDQIASLNSEMHTMFQELKVVTGEQPAPEVNMSKFQEALDKSFTALETTIGNLQGKGEGMIDLRQKLDAIQDQIKSLGVAGGSSTPLNTDPSPIGETVLEKLETLRMEIKDQEGLPEDILVEITKLREALDRLPPGDIAGLRNIGKSQESNTEGPASAPTVDLSEVHAKLDELMEDFKSQLAREPVTPKVEIPELQDIMKILVETRDQQATQNDRQADSARYLNELNSWLDKFVKDGTSKIDTVAAAVTQFSRGVSPGVDQFGNPTGTLFDGLQTLLAESRARDLTIHALQASVNTLFAAINERLPSGGTNGTLTTEAVENLFDKQRQEQEQVLRAVAADLSDDIKGERLRFIEAMKEATAINIQNHVEEFKRQLTREVMVMTGEVGRLQKERQALEQQIADLFTFYAKQKSLTAGLLTMSGQQGPPGPPQAGDPRMEAYSTS</sequence>
<dbReference type="EMBL" id="MU117992">
    <property type="protein sequence ID" value="KAF9649853.1"/>
    <property type="molecule type" value="Genomic_DNA"/>
</dbReference>
<dbReference type="Proteomes" id="UP000886501">
    <property type="component" value="Unassembled WGS sequence"/>
</dbReference>
<protein>
    <submittedName>
        <fullName evidence="1">Uncharacterized protein</fullName>
    </submittedName>
</protein>
<name>A0ACB6ZKJ6_THEGA</name>
<proteinExistence type="predicted"/>